<name>A0A2V1DCT6_9PLEO</name>
<dbReference type="Pfam" id="PF00106">
    <property type="entry name" value="adh_short"/>
    <property type="match status" value="1"/>
</dbReference>
<evidence type="ECO:0000313" key="2">
    <source>
        <dbReference type="Proteomes" id="UP000244855"/>
    </source>
</evidence>
<dbReference type="SUPFAM" id="SSF51735">
    <property type="entry name" value="NAD(P)-binding Rossmann-fold domains"/>
    <property type="match status" value="1"/>
</dbReference>
<dbReference type="OrthoDB" id="5296at2759"/>
<dbReference type="PANTHER" id="PTHR45458:SF1">
    <property type="entry name" value="SHORT CHAIN DEHYDROGENASE"/>
    <property type="match status" value="1"/>
</dbReference>
<reference evidence="1 2" key="1">
    <citation type="journal article" date="2018" name="Sci. Rep.">
        <title>Comparative genomics provides insights into the lifestyle and reveals functional heterogeneity of dark septate endophytic fungi.</title>
        <authorList>
            <person name="Knapp D.G."/>
            <person name="Nemeth J.B."/>
            <person name="Barry K."/>
            <person name="Hainaut M."/>
            <person name="Henrissat B."/>
            <person name="Johnson J."/>
            <person name="Kuo A."/>
            <person name="Lim J.H.P."/>
            <person name="Lipzen A."/>
            <person name="Nolan M."/>
            <person name="Ohm R.A."/>
            <person name="Tamas L."/>
            <person name="Grigoriev I.V."/>
            <person name="Spatafora J.W."/>
            <person name="Nagy L.G."/>
            <person name="Kovacs G.M."/>
        </authorList>
    </citation>
    <scope>NUCLEOTIDE SEQUENCE [LARGE SCALE GENOMIC DNA]</scope>
    <source>
        <strain evidence="1 2">DSE2036</strain>
    </source>
</reference>
<sequence>MSPTRKKILITGASSGLGHTFLTHYASQPHTTIYALDQTPLPPLHVEDASAATRIHSHVVDITSVSAVAAVVEKISSSDGVDDAPIDLLIHSAGIRGLVPKVVREKRGDVGAAEEFSVMDHETMMKTFEVNTWGTFNIIRTFLPMLRRADGNSEGAKVVVMSSRMGSVEANTSGAGYAYRASKAALNAVVKSFSVDVKDVTFLLLHPGRVETGLVEWKEEGAMSAEESLRTCLGIIEGCKSGDSGKFVDRFGEVIKW</sequence>
<dbReference type="EMBL" id="KZ805481">
    <property type="protein sequence ID" value="PVH95881.1"/>
    <property type="molecule type" value="Genomic_DNA"/>
</dbReference>
<dbReference type="PRINTS" id="PR00081">
    <property type="entry name" value="GDHRDH"/>
</dbReference>
<dbReference type="InterPro" id="IPR052184">
    <property type="entry name" value="SDR_enzymes"/>
</dbReference>
<dbReference type="InterPro" id="IPR036291">
    <property type="entry name" value="NAD(P)-bd_dom_sf"/>
</dbReference>
<dbReference type="InterPro" id="IPR002347">
    <property type="entry name" value="SDR_fam"/>
</dbReference>
<protein>
    <submittedName>
        <fullName evidence="1">NAD(P)-binding protein</fullName>
    </submittedName>
</protein>
<accession>A0A2V1DCT6</accession>
<dbReference type="PANTHER" id="PTHR45458">
    <property type="entry name" value="SHORT-CHAIN DEHYDROGENASE/REDUCTASE SDR"/>
    <property type="match status" value="1"/>
</dbReference>
<dbReference type="Proteomes" id="UP000244855">
    <property type="component" value="Unassembled WGS sequence"/>
</dbReference>
<proteinExistence type="predicted"/>
<dbReference type="AlphaFoldDB" id="A0A2V1DCT6"/>
<keyword evidence="2" id="KW-1185">Reference proteome</keyword>
<gene>
    <name evidence="1" type="ORF">DM02DRAFT_137784</name>
</gene>
<dbReference type="Gene3D" id="3.40.50.720">
    <property type="entry name" value="NAD(P)-binding Rossmann-like Domain"/>
    <property type="match status" value="1"/>
</dbReference>
<organism evidence="1 2">
    <name type="scientific">Periconia macrospinosa</name>
    <dbReference type="NCBI Taxonomy" id="97972"/>
    <lineage>
        <taxon>Eukaryota</taxon>
        <taxon>Fungi</taxon>
        <taxon>Dikarya</taxon>
        <taxon>Ascomycota</taxon>
        <taxon>Pezizomycotina</taxon>
        <taxon>Dothideomycetes</taxon>
        <taxon>Pleosporomycetidae</taxon>
        <taxon>Pleosporales</taxon>
        <taxon>Massarineae</taxon>
        <taxon>Periconiaceae</taxon>
        <taxon>Periconia</taxon>
    </lineage>
</organism>
<dbReference type="GO" id="GO:0016616">
    <property type="term" value="F:oxidoreductase activity, acting on the CH-OH group of donors, NAD or NADP as acceptor"/>
    <property type="evidence" value="ECO:0007669"/>
    <property type="project" value="TreeGrafter"/>
</dbReference>
<evidence type="ECO:0000313" key="1">
    <source>
        <dbReference type="EMBL" id="PVH95881.1"/>
    </source>
</evidence>